<keyword evidence="2" id="KW-1185">Reference proteome</keyword>
<protein>
    <submittedName>
        <fullName evidence="1">Uncharacterized protein</fullName>
    </submittedName>
</protein>
<evidence type="ECO:0000313" key="2">
    <source>
        <dbReference type="Proteomes" id="UP000308730"/>
    </source>
</evidence>
<reference evidence="1 2" key="1">
    <citation type="submission" date="2019-02" db="EMBL/GenBank/DDBJ databases">
        <title>Genome sequencing of the rare red list fungi Antrodiella citrinella (Flaviporus citrinellus).</title>
        <authorList>
            <person name="Buettner E."/>
            <person name="Kellner H."/>
        </authorList>
    </citation>
    <scope>NUCLEOTIDE SEQUENCE [LARGE SCALE GENOMIC DNA]</scope>
    <source>
        <strain evidence="1 2">DSM 108506</strain>
    </source>
</reference>
<dbReference type="Proteomes" id="UP000308730">
    <property type="component" value="Unassembled WGS sequence"/>
</dbReference>
<dbReference type="EMBL" id="SGPM01000378">
    <property type="protein sequence ID" value="THH23212.1"/>
    <property type="molecule type" value="Genomic_DNA"/>
</dbReference>
<dbReference type="AlphaFoldDB" id="A0A4S4MCJ0"/>
<gene>
    <name evidence="1" type="ORF">EUX98_g7964</name>
</gene>
<proteinExistence type="predicted"/>
<accession>A0A4S4MCJ0</accession>
<comment type="caution">
    <text evidence="1">The sequence shown here is derived from an EMBL/GenBank/DDBJ whole genome shotgun (WGS) entry which is preliminary data.</text>
</comment>
<sequence>MNQDQLLQCRDFWSCEHFRRELRRSGELDFMVVTSTNAKERRFTGTSMTNFILEEEPQDDFECLRTIWDNDGDMPRFLLAVKNETVQRVCDKSGAKSRDPNPREYNPLDYVQTEHQMIPIYKSALQAYQHRATLDKQTQKAIILVIILNIIMCFA</sequence>
<name>A0A4S4MCJ0_9APHY</name>
<evidence type="ECO:0000313" key="1">
    <source>
        <dbReference type="EMBL" id="THH23212.1"/>
    </source>
</evidence>
<organism evidence="1 2">
    <name type="scientific">Antrodiella citrinella</name>
    <dbReference type="NCBI Taxonomy" id="2447956"/>
    <lineage>
        <taxon>Eukaryota</taxon>
        <taxon>Fungi</taxon>
        <taxon>Dikarya</taxon>
        <taxon>Basidiomycota</taxon>
        <taxon>Agaricomycotina</taxon>
        <taxon>Agaricomycetes</taxon>
        <taxon>Polyporales</taxon>
        <taxon>Steccherinaceae</taxon>
        <taxon>Antrodiella</taxon>
    </lineage>
</organism>